<reference evidence="2 3" key="1">
    <citation type="submission" date="2020-01" db="EMBL/GenBank/DDBJ databases">
        <authorList>
            <person name="Gupta K D."/>
        </authorList>
    </citation>
    <scope>NUCLEOTIDE SEQUENCE [LARGE SCALE GENOMIC DNA]</scope>
</reference>
<name>A0A8S0W706_CYCAE</name>
<feature type="region of interest" description="Disordered" evidence="1">
    <location>
        <begin position="93"/>
        <end position="124"/>
    </location>
</feature>
<organism evidence="2 3">
    <name type="scientific">Cyclocybe aegerita</name>
    <name type="common">Black poplar mushroom</name>
    <name type="synonym">Agrocybe aegerita</name>
    <dbReference type="NCBI Taxonomy" id="1973307"/>
    <lineage>
        <taxon>Eukaryota</taxon>
        <taxon>Fungi</taxon>
        <taxon>Dikarya</taxon>
        <taxon>Basidiomycota</taxon>
        <taxon>Agaricomycotina</taxon>
        <taxon>Agaricomycetes</taxon>
        <taxon>Agaricomycetidae</taxon>
        <taxon>Agaricales</taxon>
        <taxon>Agaricineae</taxon>
        <taxon>Bolbitiaceae</taxon>
        <taxon>Cyclocybe</taxon>
    </lineage>
</organism>
<feature type="compositionally biased region" description="Basic and acidic residues" evidence="1">
    <location>
        <begin position="96"/>
        <end position="108"/>
    </location>
</feature>
<proteinExistence type="predicted"/>
<gene>
    <name evidence="2" type="ORF">AAE3_LOCUS7611</name>
</gene>
<feature type="region of interest" description="Disordered" evidence="1">
    <location>
        <begin position="254"/>
        <end position="282"/>
    </location>
</feature>
<evidence type="ECO:0000313" key="2">
    <source>
        <dbReference type="EMBL" id="CAA7265368.1"/>
    </source>
</evidence>
<keyword evidence="3" id="KW-1185">Reference proteome</keyword>
<evidence type="ECO:0000313" key="3">
    <source>
        <dbReference type="Proteomes" id="UP000467700"/>
    </source>
</evidence>
<feature type="region of interest" description="Disordered" evidence="1">
    <location>
        <begin position="14"/>
        <end position="44"/>
    </location>
</feature>
<comment type="caution">
    <text evidence="2">The sequence shown here is derived from an EMBL/GenBank/DDBJ whole genome shotgun (WGS) entry which is preliminary data.</text>
</comment>
<feature type="compositionally biased region" description="Basic and acidic residues" evidence="1">
    <location>
        <begin position="270"/>
        <end position="282"/>
    </location>
</feature>
<dbReference type="OrthoDB" id="3050348at2759"/>
<dbReference type="Proteomes" id="UP000467700">
    <property type="component" value="Unassembled WGS sequence"/>
</dbReference>
<evidence type="ECO:0000256" key="1">
    <source>
        <dbReference type="SAM" id="MobiDB-lite"/>
    </source>
</evidence>
<dbReference type="AlphaFoldDB" id="A0A8S0W706"/>
<accession>A0A8S0W706</accession>
<sequence length="282" mass="31145">MVFVPLNHTRRKPLHLAAKYPQPYTHSWRGDPSPSPSPSDSGRGPSFSSVSLLVGVLKFAAGTTTQIVSYAVVKACLPRLPPHNYSNNVTSSALVERSDRGGETEAECRTASGGRYKGVEGRDSPLDKEDYVNVKLVFDSVDDKEVILLEDVPAMLEVPKAIVTEPEPEPEPTTQQLLRVHLEQFCVTPSKAFVVGDADFSIYTPVSSPSKKAMYISPMRSPILTMRDVNFTVLKAASDHVAEILRENRRKLDAGEDSNAARREARRKRAQELAARKSRMDL</sequence>
<dbReference type="EMBL" id="CACVBS010000048">
    <property type="protein sequence ID" value="CAA7265368.1"/>
    <property type="molecule type" value="Genomic_DNA"/>
</dbReference>
<feature type="compositionally biased region" description="Basic and acidic residues" evidence="1">
    <location>
        <begin position="254"/>
        <end position="263"/>
    </location>
</feature>
<protein>
    <submittedName>
        <fullName evidence="2">Uncharacterized protein</fullName>
    </submittedName>
</protein>